<dbReference type="InterPro" id="IPR005467">
    <property type="entry name" value="His_kinase_dom"/>
</dbReference>
<dbReference type="AlphaFoldDB" id="A0AAE9YV36"/>
<dbReference type="InterPro" id="IPR036890">
    <property type="entry name" value="HATPase_C_sf"/>
</dbReference>
<dbReference type="Pfam" id="PF02518">
    <property type="entry name" value="HATPase_c"/>
    <property type="match status" value="1"/>
</dbReference>
<dbReference type="SUPFAM" id="SSF47384">
    <property type="entry name" value="Homodimeric domain of signal transducing histidine kinase"/>
    <property type="match status" value="1"/>
</dbReference>
<proteinExistence type="predicted"/>
<dbReference type="SUPFAM" id="SSF55874">
    <property type="entry name" value="ATPase domain of HSP90 chaperone/DNA topoisomerase II/histidine kinase"/>
    <property type="match status" value="1"/>
</dbReference>
<feature type="compositionally biased region" description="Basic and acidic residues" evidence="3">
    <location>
        <begin position="136"/>
        <end position="156"/>
    </location>
</feature>
<evidence type="ECO:0000256" key="2">
    <source>
        <dbReference type="ARBA" id="ARBA00012438"/>
    </source>
</evidence>
<protein>
    <recommendedName>
        <fullName evidence="2">histidine kinase</fullName>
        <ecNumber evidence="2">2.7.13.3</ecNumber>
    </recommendedName>
</protein>
<dbReference type="GO" id="GO:0000155">
    <property type="term" value="F:phosphorelay sensor kinase activity"/>
    <property type="evidence" value="ECO:0007669"/>
    <property type="project" value="InterPro"/>
</dbReference>
<dbReference type="InterPro" id="IPR004358">
    <property type="entry name" value="Sig_transdc_His_kin-like_C"/>
</dbReference>
<dbReference type="SMART" id="SM00387">
    <property type="entry name" value="HATPase_c"/>
    <property type="match status" value="1"/>
</dbReference>
<keyword evidence="6" id="KW-1185">Reference proteome</keyword>
<dbReference type="Gene3D" id="3.30.450.20">
    <property type="entry name" value="PAS domain"/>
    <property type="match status" value="1"/>
</dbReference>
<dbReference type="PROSITE" id="PS50109">
    <property type="entry name" value="HIS_KIN"/>
    <property type="match status" value="1"/>
</dbReference>
<dbReference type="InterPro" id="IPR003594">
    <property type="entry name" value="HATPase_dom"/>
</dbReference>
<feature type="region of interest" description="Disordered" evidence="3">
    <location>
        <begin position="131"/>
        <end position="178"/>
    </location>
</feature>
<accession>A0AAE9YV36</accession>
<dbReference type="Proteomes" id="UP000032568">
    <property type="component" value="Chromosome"/>
</dbReference>
<dbReference type="PANTHER" id="PTHR43065:SF51">
    <property type="entry name" value="HISTIDINE KINASE"/>
    <property type="match status" value="1"/>
</dbReference>
<dbReference type="PRINTS" id="PR00344">
    <property type="entry name" value="BCTRLSENSOR"/>
</dbReference>
<feature type="domain" description="Histidine kinase" evidence="4">
    <location>
        <begin position="238"/>
        <end position="437"/>
    </location>
</feature>
<evidence type="ECO:0000313" key="6">
    <source>
        <dbReference type="Proteomes" id="UP000032568"/>
    </source>
</evidence>
<name>A0AAE9YV36_9GAMM</name>
<comment type="catalytic activity">
    <reaction evidence="1">
        <text>ATP + protein L-histidine = ADP + protein N-phospho-L-histidine.</text>
        <dbReference type="EC" id="2.7.13.3"/>
    </reaction>
</comment>
<evidence type="ECO:0000256" key="1">
    <source>
        <dbReference type="ARBA" id="ARBA00000085"/>
    </source>
</evidence>
<organism evidence="5 6">
    <name type="scientific">Thalassomonas actiniarum</name>
    <dbReference type="NCBI Taxonomy" id="485447"/>
    <lineage>
        <taxon>Bacteria</taxon>
        <taxon>Pseudomonadati</taxon>
        <taxon>Pseudomonadota</taxon>
        <taxon>Gammaproteobacteria</taxon>
        <taxon>Alteromonadales</taxon>
        <taxon>Colwelliaceae</taxon>
        <taxon>Thalassomonas</taxon>
    </lineage>
</organism>
<dbReference type="EC" id="2.7.13.3" evidence="2"/>
<dbReference type="SUPFAM" id="SSF55785">
    <property type="entry name" value="PYP-like sensor domain (PAS domain)"/>
    <property type="match status" value="1"/>
</dbReference>
<keyword evidence="5" id="KW-0808">Transferase</keyword>
<evidence type="ECO:0000313" key="5">
    <source>
        <dbReference type="EMBL" id="WDE01795.1"/>
    </source>
</evidence>
<dbReference type="InterPro" id="IPR035965">
    <property type="entry name" value="PAS-like_dom_sf"/>
</dbReference>
<evidence type="ECO:0000259" key="4">
    <source>
        <dbReference type="PROSITE" id="PS50109"/>
    </source>
</evidence>
<keyword evidence="5" id="KW-0418">Kinase</keyword>
<dbReference type="EMBL" id="CP059735">
    <property type="protein sequence ID" value="WDE01795.1"/>
    <property type="molecule type" value="Genomic_DNA"/>
</dbReference>
<evidence type="ECO:0000256" key="3">
    <source>
        <dbReference type="SAM" id="MobiDB-lite"/>
    </source>
</evidence>
<dbReference type="InterPro" id="IPR036097">
    <property type="entry name" value="HisK_dim/P_sf"/>
</dbReference>
<dbReference type="PANTHER" id="PTHR43065">
    <property type="entry name" value="SENSOR HISTIDINE KINASE"/>
    <property type="match status" value="1"/>
</dbReference>
<dbReference type="KEGG" id="tact:SG35_007350"/>
<sequence>MLVLQTLEDGLRNLQDGDFAISLADKPFKKEQRHLALIRLFNQVADKLRAEKQALYQRELLLDKVVNASDVVTVLVNHRDRIIFANQAARLFLENSGVSRASLLGQEWTALIKQHKPELLAYIGENAAGASMSGESSREKSLTAEHPADNPERQDFHSQGMGAQDMGSQSSTYQAQAGQSSAIIQLKEDESAGMEQSWHLSRHQLKLHGSRHQLMLLKPMTRELNRQELKTWKKVIRVINHELNNSIAPISSMCHSGKVLAQRINEPRLNQVFSTISGRINKLSEFIQNYSQLARLSSPKKQAFDLLAMLEQLQSLYPFTIKCREKEFFVKGDISQLEQLVINLLKNAREAAGEIPSQVTLTSGMQGITLVIRDFGPGMKPEVMQQAFLPYYSTKVDGSGIGLSICREIIDAHQGQISLSNPPGGGVAVLIALPRGL</sequence>
<reference evidence="5 6" key="1">
    <citation type="journal article" date="2015" name="Genome Announc.">
        <title>Draft Genome Sequences of Marine Isolates of Thalassomonas viridans and Thalassomonas actiniarum.</title>
        <authorList>
            <person name="Olonade I."/>
            <person name="van Zyl L.J."/>
            <person name="Trindade M."/>
        </authorList>
    </citation>
    <scope>NUCLEOTIDE SEQUENCE [LARGE SCALE GENOMIC DNA]</scope>
    <source>
        <strain evidence="5 6">A5K-106</strain>
    </source>
</reference>
<gene>
    <name evidence="5" type="ORF">SG35_007350</name>
</gene>
<dbReference type="Gene3D" id="3.30.565.10">
    <property type="entry name" value="Histidine kinase-like ATPase, C-terminal domain"/>
    <property type="match status" value="1"/>
</dbReference>
<reference evidence="5 6" key="2">
    <citation type="journal article" date="2022" name="Mar. Drugs">
        <title>Bioassay-Guided Fractionation Leads to the Detection of Cholic Acid Generated by the Rare Thalassomonas sp.</title>
        <authorList>
            <person name="Pheiffer F."/>
            <person name="Schneider Y.K."/>
            <person name="Hansen E.H."/>
            <person name="Andersen J.H."/>
            <person name="Isaksson J."/>
            <person name="Busche T."/>
            <person name="R C."/>
            <person name="Kalinowski J."/>
            <person name="Zyl L.V."/>
            <person name="Trindade M."/>
        </authorList>
    </citation>
    <scope>NUCLEOTIDE SEQUENCE [LARGE SCALE GENOMIC DNA]</scope>
    <source>
        <strain evidence="5 6">A5K-106</strain>
    </source>
</reference>